<sequence length="44" mass="5103">MAHSSKQKKHRSGFQEFGEEVERTFKGIGGDLEEFFTGKRTIDR</sequence>
<organism evidence="1 2">
    <name type="scientific">Candidatus Methylacidithermus pantelleriae</name>
    <dbReference type="NCBI Taxonomy" id="2744239"/>
    <lineage>
        <taxon>Bacteria</taxon>
        <taxon>Pseudomonadati</taxon>
        <taxon>Verrucomicrobiota</taxon>
        <taxon>Methylacidiphilae</taxon>
        <taxon>Methylacidiphilales</taxon>
        <taxon>Methylacidiphilaceae</taxon>
        <taxon>Candidatus Methylacidithermus</taxon>
    </lineage>
</organism>
<gene>
    <name evidence="1" type="ORF">MPNT_60119</name>
</gene>
<comment type="caution">
    <text evidence="1">The sequence shown here is derived from an EMBL/GenBank/DDBJ whole genome shotgun (WGS) entry which is preliminary data.</text>
</comment>
<dbReference type="EMBL" id="CAJNOB010000056">
    <property type="protein sequence ID" value="CAF0703851.1"/>
    <property type="molecule type" value="Genomic_DNA"/>
</dbReference>
<evidence type="ECO:0000313" key="1">
    <source>
        <dbReference type="EMBL" id="CAF0703851.1"/>
    </source>
</evidence>
<keyword evidence="2" id="KW-1185">Reference proteome</keyword>
<dbReference type="Proteomes" id="UP000663859">
    <property type="component" value="Unassembled WGS sequence"/>
</dbReference>
<reference evidence="1" key="1">
    <citation type="submission" date="2021-02" db="EMBL/GenBank/DDBJ databases">
        <authorList>
            <person name="Cremers G."/>
            <person name="Picone N."/>
        </authorList>
    </citation>
    <scope>NUCLEOTIDE SEQUENCE</scope>
    <source>
        <strain evidence="1">PQ17</strain>
    </source>
</reference>
<name>A0A8J2FTQ3_9BACT</name>
<protein>
    <submittedName>
        <fullName evidence="1">Uncharacterized protein</fullName>
    </submittedName>
</protein>
<proteinExistence type="predicted"/>
<accession>A0A8J2FTQ3</accession>
<evidence type="ECO:0000313" key="2">
    <source>
        <dbReference type="Proteomes" id="UP000663859"/>
    </source>
</evidence>
<dbReference type="AlphaFoldDB" id="A0A8J2FTQ3"/>